<evidence type="ECO:0000313" key="10">
    <source>
        <dbReference type="EMBL" id="KAK9073952.1"/>
    </source>
</evidence>
<protein>
    <recommendedName>
        <fullName evidence="9">Protein kinase domain-containing protein</fullName>
    </recommendedName>
</protein>
<gene>
    <name evidence="10" type="ORF">SSX86_006546</name>
</gene>
<evidence type="ECO:0000256" key="4">
    <source>
        <dbReference type="ARBA" id="ARBA00022737"/>
    </source>
</evidence>
<dbReference type="AlphaFoldDB" id="A0AAP0DJQ4"/>
<accession>A0AAP0DJQ4</accession>
<dbReference type="InterPro" id="IPR032675">
    <property type="entry name" value="LRR_dom_sf"/>
</dbReference>
<keyword evidence="4" id="KW-0677">Repeat</keyword>
<dbReference type="GO" id="GO:0016020">
    <property type="term" value="C:membrane"/>
    <property type="evidence" value="ECO:0007669"/>
    <property type="project" value="UniProtKB-SubCell"/>
</dbReference>
<dbReference type="Gene3D" id="3.30.200.20">
    <property type="entry name" value="Phosphorylase Kinase, domain 1"/>
    <property type="match status" value="1"/>
</dbReference>
<dbReference type="Proteomes" id="UP001408789">
    <property type="component" value="Unassembled WGS sequence"/>
</dbReference>
<evidence type="ECO:0000256" key="7">
    <source>
        <dbReference type="SAM" id="MobiDB-lite"/>
    </source>
</evidence>
<feature type="transmembrane region" description="Helical" evidence="8">
    <location>
        <begin position="262"/>
        <end position="283"/>
    </location>
</feature>
<dbReference type="InterPro" id="IPR001611">
    <property type="entry name" value="Leu-rich_rpt"/>
</dbReference>
<dbReference type="PANTHER" id="PTHR48007:SF43">
    <property type="entry name" value="POLLEN RECEPTOR-LIKE KINASE 4"/>
    <property type="match status" value="1"/>
</dbReference>
<evidence type="ECO:0000256" key="3">
    <source>
        <dbReference type="ARBA" id="ARBA00022692"/>
    </source>
</evidence>
<feature type="region of interest" description="Disordered" evidence="7">
    <location>
        <begin position="598"/>
        <end position="641"/>
    </location>
</feature>
<comment type="caution">
    <text evidence="10">The sequence shown here is derived from an EMBL/GenBank/DDBJ whole genome shotgun (WGS) entry which is preliminary data.</text>
</comment>
<organism evidence="10 11">
    <name type="scientific">Deinandra increscens subsp. villosa</name>
    <dbReference type="NCBI Taxonomy" id="3103831"/>
    <lineage>
        <taxon>Eukaryota</taxon>
        <taxon>Viridiplantae</taxon>
        <taxon>Streptophyta</taxon>
        <taxon>Embryophyta</taxon>
        <taxon>Tracheophyta</taxon>
        <taxon>Spermatophyta</taxon>
        <taxon>Magnoliopsida</taxon>
        <taxon>eudicotyledons</taxon>
        <taxon>Gunneridae</taxon>
        <taxon>Pentapetalae</taxon>
        <taxon>asterids</taxon>
        <taxon>campanulids</taxon>
        <taxon>Asterales</taxon>
        <taxon>Asteraceae</taxon>
        <taxon>Asteroideae</taxon>
        <taxon>Heliantheae alliance</taxon>
        <taxon>Madieae</taxon>
        <taxon>Madiinae</taxon>
        <taxon>Deinandra</taxon>
    </lineage>
</organism>
<dbReference type="InterPro" id="IPR011009">
    <property type="entry name" value="Kinase-like_dom_sf"/>
</dbReference>
<dbReference type="Gene3D" id="1.10.510.10">
    <property type="entry name" value="Transferase(Phosphotransferase) domain 1"/>
    <property type="match status" value="2"/>
</dbReference>
<evidence type="ECO:0000256" key="1">
    <source>
        <dbReference type="ARBA" id="ARBA00004370"/>
    </source>
</evidence>
<evidence type="ECO:0000256" key="8">
    <source>
        <dbReference type="SAM" id="Phobius"/>
    </source>
</evidence>
<keyword evidence="3 8" id="KW-0812">Transmembrane</keyword>
<dbReference type="EMBL" id="JBCNJP010000008">
    <property type="protein sequence ID" value="KAK9073952.1"/>
    <property type="molecule type" value="Genomic_DNA"/>
</dbReference>
<dbReference type="PROSITE" id="PS50011">
    <property type="entry name" value="PROTEIN_KINASE_DOM"/>
    <property type="match status" value="1"/>
</dbReference>
<dbReference type="Gene3D" id="3.80.10.10">
    <property type="entry name" value="Ribonuclease Inhibitor"/>
    <property type="match status" value="2"/>
</dbReference>
<keyword evidence="11" id="KW-1185">Reference proteome</keyword>
<feature type="domain" description="Protein kinase" evidence="9">
    <location>
        <begin position="352"/>
        <end position="612"/>
    </location>
</feature>
<evidence type="ECO:0000313" key="11">
    <source>
        <dbReference type="Proteomes" id="UP001408789"/>
    </source>
</evidence>
<dbReference type="InterPro" id="IPR001245">
    <property type="entry name" value="Ser-Thr/Tyr_kinase_cat_dom"/>
</dbReference>
<name>A0AAP0DJQ4_9ASTR</name>
<dbReference type="SUPFAM" id="SSF56112">
    <property type="entry name" value="Protein kinase-like (PK-like)"/>
    <property type="match status" value="1"/>
</dbReference>
<reference evidence="10 11" key="1">
    <citation type="submission" date="2024-04" db="EMBL/GenBank/DDBJ databases">
        <title>The reference genome of an endangered Asteraceae, Deinandra increscens subsp. villosa, native to the Central Coast of California.</title>
        <authorList>
            <person name="Guilliams M."/>
            <person name="Hasenstab-Lehman K."/>
            <person name="Meyer R."/>
            <person name="Mcevoy S."/>
        </authorList>
    </citation>
    <scope>NUCLEOTIDE SEQUENCE [LARGE SCALE GENOMIC DNA]</scope>
    <source>
        <tissue evidence="10">Leaf</tissue>
    </source>
</reference>
<evidence type="ECO:0000256" key="2">
    <source>
        <dbReference type="ARBA" id="ARBA00022614"/>
    </source>
</evidence>
<dbReference type="GO" id="GO:0004672">
    <property type="term" value="F:protein kinase activity"/>
    <property type="evidence" value="ECO:0007669"/>
    <property type="project" value="InterPro"/>
</dbReference>
<dbReference type="PROSITE" id="PS51450">
    <property type="entry name" value="LRR"/>
    <property type="match status" value="1"/>
</dbReference>
<feature type="compositionally biased region" description="Polar residues" evidence="7">
    <location>
        <begin position="627"/>
        <end position="641"/>
    </location>
</feature>
<sequence length="641" mass="71853">MASMWNMFPYGTISTPPFLIFHLKSLKPYTKIMKFFKLVVIIFLVVHDYLVAAQDNAEIIIGFTEDERNALLALKTGFHNAFLDENWQSFNCMNWYGVRCNGSRVVGLTLESLDIAGEIKVDALFNLSALSVLSFRNNSIFGQLMDFSKDMELLRLDLSRNNFDGVISPSLVNLVRLESLQLQENKLTGAIPWFDQSSLRELNVSNNNLSGPIPNTRTLRSFNSSSYDHNSFLCGPPTSTTCGPTSHVGDTSAGSNKSSVDATLIIVNVIGSIVLVMLLISFYKKNKQLNQKISERNNVIREGDKEKLENDEEKGDEMSSTVIDHQAKGLIQEGKLVFVDGEPGFELRDLMTASAESLGKGNFGNTYKARLDDGRHVTVKRLRDLKPLSRDEFLSHLKIIAAQKHPNLVPILAYLHSNDEKLLVQKFIMNGNLFTRLHGGRGTSDRIPFRWGARLAIAHGVARAMEYLHMNPNSSLVPHGNLKSSNVLIDENNMPLVSDYSLTMIISNTIAVHRMVSFKSPEYLTIEEGRVSILSVPQDDKAVDLCTWVHRAVREEWTAEIFDLELMVQRSAIHGMLKLLQLAVRCCDKVPEKRPNMSEVVREVESIKAPNLDSDSEEDLSFDRDQSQSPTDDSISATPSR</sequence>
<keyword evidence="5 8" id="KW-1133">Transmembrane helix</keyword>
<dbReference type="InterPro" id="IPR046959">
    <property type="entry name" value="PRK1-6/SRF4-like"/>
</dbReference>
<comment type="subcellular location">
    <subcellularLocation>
        <location evidence="1">Membrane</location>
    </subcellularLocation>
</comment>
<keyword evidence="6 8" id="KW-0472">Membrane</keyword>
<keyword evidence="2" id="KW-0433">Leucine-rich repeat</keyword>
<evidence type="ECO:0000256" key="5">
    <source>
        <dbReference type="ARBA" id="ARBA00022989"/>
    </source>
</evidence>
<dbReference type="GO" id="GO:0005524">
    <property type="term" value="F:ATP binding"/>
    <property type="evidence" value="ECO:0007669"/>
    <property type="project" value="InterPro"/>
</dbReference>
<evidence type="ECO:0000259" key="9">
    <source>
        <dbReference type="PROSITE" id="PS50011"/>
    </source>
</evidence>
<dbReference type="PANTHER" id="PTHR48007">
    <property type="entry name" value="LEUCINE-RICH REPEAT RECEPTOR-LIKE PROTEIN KINASE PXC1"/>
    <property type="match status" value="1"/>
</dbReference>
<dbReference type="InterPro" id="IPR000719">
    <property type="entry name" value="Prot_kinase_dom"/>
</dbReference>
<dbReference type="Pfam" id="PF07714">
    <property type="entry name" value="PK_Tyr_Ser-Thr"/>
    <property type="match status" value="1"/>
</dbReference>
<dbReference type="SUPFAM" id="SSF52058">
    <property type="entry name" value="L domain-like"/>
    <property type="match status" value="1"/>
</dbReference>
<evidence type="ECO:0000256" key="6">
    <source>
        <dbReference type="ARBA" id="ARBA00023136"/>
    </source>
</evidence>
<dbReference type="Pfam" id="PF00560">
    <property type="entry name" value="LRR_1"/>
    <property type="match status" value="2"/>
</dbReference>
<dbReference type="InterPro" id="IPR013210">
    <property type="entry name" value="LRR_N_plant-typ"/>
</dbReference>
<dbReference type="Pfam" id="PF08263">
    <property type="entry name" value="LRRNT_2"/>
    <property type="match status" value="1"/>
</dbReference>
<proteinExistence type="predicted"/>